<feature type="region of interest" description="Disordered" evidence="1">
    <location>
        <begin position="320"/>
        <end position="343"/>
    </location>
</feature>
<evidence type="ECO:0000256" key="1">
    <source>
        <dbReference type="SAM" id="MobiDB-lite"/>
    </source>
</evidence>
<dbReference type="Proteomes" id="UP000037035">
    <property type="component" value="Unassembled WGS sequence"/>
</dbReference>
<reference evidence="2 3" key="1">
    <citation type="submission" date="2015-08" db="EMBL/GenBank/DDBJ databases">
        <title>Next Generation Sequencing and Analysis of the Genome of Puccinia sorghi L Schw, the Causal Agent of Maize Common Rust.</title>
        <authorList>
            <person name="Rochi L."/>
            <person name="Burguener G."/>
            <person name="Darino M."/>
            <person name="Turjanski A."/>
            <person name="Kreff E."/>
            <person name="Dieguez M.J."/>
            <person name="Sacco F."/>
        </authorList>
    </citation>
    <scope>NUCLEOTIDE SEQUENCE [LARGE SCALE GENOMIC DNA]</scope>
    <source>
        <strain evidence="2 3">RO10H11247</strain>
    </source>
</reference>
<feature type="compositionally biased region" description="Low complexity" evidence="1">
    <location>
        <begin position="260"/>
        <end position="270"/>
    </location>
</feature>
<dbReference type="OrthoDB" id="2500304at2759"/>
<dbReference type="AlphaFoldDB" id="A0A0L6V4A7"/>
<gene>
    <name evidence="2" type="ORF">VP01_2649g2</name>
</gene>
<feature type="region of interest" description="Disordered" evidence="1">
    <location>
        <begin position="198"/>
        <end position="299"/>
    </location>
</feature>
<feature type="compositionally biased region" description="Polar residues" evidence="1">
    <location>
        <begin position="247"/>
        <end position="259"/>
    </location>
</feature>
<evidence type="ECO:0000313" key="2">
    <source>
        <dbReference type="EMBL" id="KNZ55569.1"/>
    </source>
</evidence>
<accession>A0A0L6V4A7</accession>
<name>A0A0L6V4A7_9BASI</name>
<keyword evidence="3" id="KW-1185">Reference proteome</keyword>
<feature type="region of interest" description="Disordered" evidence="1">
    <location>
        <begin position="82"/>
        <end position="108"/>
    </location>
</feature>
<feature type="compositionally biased region" description="Basic and acidic residues" evidence="1">
    <location>
        <begin position="271"/>
        <end position="299"/>
    </location>
</feature>
<feature type="compositionally biased region" description="Polar residues" evidence="1">
    <location>
        <begin position="84"/>
        <end position="105"/>
    </location>
</feature>
<dbReference type="EMBL" id="LAVV01007556">
    <property type="protein sequence ID" value="KNZ55569.1"/>
    <property type="molecule type" value="Genomic_DNA"/>
</dbReference>
<feature type="compositionally biased region" description="Basic and acidic residues" evidence="1">
    <location>
        <begin position="331"/>
        <end position="343"/>
    </location>
</feature>
<proteinExistence type="predicted"/>
<comment type="caution">
    <text evidence="2">The sequence shown here is derived from an EMBL/GenBank/DDBJ whole genome shotgun (WGS) entry which is preliminary data.</text>
</comment>
<protein>
    <submittedName>
        <fullName evidence="2">Uncharacterized protein</fullName>
    </submittedName>
</protein>
<dbReference type="VEuPathDB" id="FungiDB:VP01_2649g2"/>
<organism evidence="2 3">
    <name type="scientific">Puccinia sorghi</name>
    <dbReference type="NCBI Taxonomy" id="27349"/>
    <lineage>
        <taxon>Eukaryota</taxon>
        <taxon>Fungi</taxon>
        <taxon>Dikarya</taxon>
        <taxon>Basidiomycota</taxon>
        <taxon>Pucciniomycotina</taxon>
        <taxon>Pucciniomycetes</taxon>
        <taxon>Pucciniales</taxon>
        <taxon>Pucciniaceae</taxon>
        <taxon>Puccinia</taxon>
    </lineage>
</organism>
<evidence type="ECO:0000313" key="3">
    <source>
        <dbReference type="Proteomes" id="UP000037035"/>
    </source>
</evidence>
<sequence length="444" mass="49429">MVPRVRTTSRTTLLSAPCLTALLLRKSRRVAKSKYVTEVLNQERYLGYCVEVETSADHQPVSQHDDSLPQLTSPFSDRFLRVSGGQSDPITPRSPHSSGGASTRRNPPYIMSRQSASHFIYLNRHLNPSSCNSSRYPTSSLVSRYHSAASLYSLAESDYAFRSTYDDDLVFHSARQSFLDSYCQPVLSRDYASSPLLHLDHSDPANSSIGAEHKSPSVGDDSQGTDSSKDALSSPEDSADKSFQCRGLTSSQITPSSRYQPSDQNRSQPSDQDRSQPSDHQSNDERRFNSYRDGDGEVKRVITDSQRIINCCNESSRIPTATGEVDSLQSNKDHHSEKDPHDALELTRKKVSNSLDEVAIGPIKQRSSRSSQNSSSATAIIPSQINLSENTSIFTCPFMRRLVANFGPGLMAWNNKRKKFQEELQAKIRLKLQNNLNKTSKTTP</sequence>